<evidence type="ECO:0000259" key="1">
    <source>
        <dbReference type="PROSITE" id="PS51186"/>
    </source>
</evidence>
<keyword evidence="2" id="KW-0808">Transferase</keyword>
<dbReference type="PROSITE" id="PS51186">
    <property type="entry name" value="GNAT"/>
    <property type="match status" value="1"/>
</dbReference>
<dbReference type="AlphaFoldDB" id="U2QMC0"/>
<dbReference type="SUPFAM" id="SSF55729">
    <property type="entry name" value="Acyl-CoA N-acyltransferases (Nat)"/>
    <property type="match status" value="1"/>
</dbReference>
<dbReference type="eggNOG" id="COG0456">
    <property type="taxonomic scope" value="Bacteria"/>
</dbReference>
<evidence type="ECO:0000313" key="2">
    <source>
        <dbReference type="EMBL" id="ERK57661.1"/>
    </source>
</evidence>
<dbReference type="EMBL" id="AWVP01000062">
    <property type="protein sequence ID" value="ERK57661.1"/>
    <property type="molecule type" value="Genomic_DNA"/>
</dbReference>
<dbReference type="HOGENOM" id="CLU_142044_0_0_9"/>
<dbReference type="GO" id="GO:0016747">
    <property type="term" value="F:acyltransferase activity, transferring groups other than amino-acyl groups"/>
    <property type="evidence" value="ECO:0007669"/>
    <property type="project" value="InterPro"/>
</dbReference>
<name>U2QMC0_9BACL</name>
<reference evidence="2 3" key="1">
    <citation type="submission" date="2013-08" db="EMBL/GenBank/DDBJ databases">
        <authorList>
            <person name="Weinstock G."/>
            <person name="Sodergren E."/>
            <person name="Wylie T."/>
            <person name="Fulton L."/>
            <person name="Fulton R."/>
            <person name="Fronick C."/>
            <person name="O'Laughlin M."/>
            <person name="Godfrey J."/>
            <person name="Miner T."/>
            <person name="Herter B."/>
            <person name="Appelbaum E."/>
            <person name="Cordes M."/>
            <person name="Lek S."/>
            <person name="Wollam A."/>
            <person name="Pepin K.H."/>
            <person name="Palsikar V.B."/>
            <person name="Mitreva M."/>
            <person name="Wilson R.K."/>
        </authorList>
    </citation>
    <scope>NUCLEOTIDE SEQUENCE [LARGE SCALE GENOMIC DNA]</scope>
    <source>
        <strain evidence="2 3">ATCC 700627</strain>
    </source>
</reference>
<dbReference type="Gene3D" id="3.40.630.30">
    <property type="match status" value="1"/>
</dbReference>
<dbReference type="Proteomes" id="UP000016637">
    <property type="component" value="Unassembled WGS sequence"/>
</dbReference>
<dbReference type="CDD" id="cd04301">
    <property type="entry name" value="NAT_SF"/>
    <property type="match status" value="1"/>
</dbReference>
<dbReference type="InterPro" id="IPR016181">
    <property type="entry name" value="Acyl_CoA_acyltransferase"/>
</dbReference>
<proteinExistence type="predicted"/>
<organism evidence="2 3">
    <name type="scientific">Gemella bergeri ATCC 700627</name>
    <dbReference type="NCBI Taxonomy" id="1321820"/>
    <lineage>
        <taxon>Bacteria</taxon>
        <taxon>Bacillati</taxon>
        <taxon>Bacillota</taxon>
        <taxon>Bacilli</taxon>
        <taxon>Bacillales</taxon>
        <taxon>Gemellaceae</taxon>
        <taxon>Gemella</taxon>
    </lineage>
</organism>
<dbReference type="PATRIC" id="fig|1321820.3.peg.959"/>
<protein>
    <submittedName>
        <fullName evidence="2">Acetyltransferase, GNAT family</fullName>
    </submittedName>
</protein>
<comment type="caution">
    <text evidence="2">The sequence shown here is derived from an EMBL/GenBank/DDBJ whole genome shotgun (WGS) entry which is preliminary data.</text>
</comment>
<dbReference type="Pfam" id="PF00583">
    <property type="entry name" value="Acetyltransf_1"/>
    <property type="match status" value="1"/>
</dbReference>
<evidence type="ECO:0000313" key="3">
    <source>
        <dbReference type="Proteomes" id="UP000016637"/>
    </source>
</evidence>
<sequence>MEEQMDIKIREVVDKTEKEEVSREVLYDLPEWFGMPESTEEYIRDSQDKPFLACYINDEPVGFVVLNATSKDCADIFVMGIKKEFHRMGIGSVLNEAYEVMARKLGHTYSQVKTVQMGHYKEYDITNNFYIAMGYKELECFPTLWDEWNPCQIYIKYLGA</sequence>
<feature type="domain" description="N-acetyltransferase" evidence="1">
    <location>
        <begin position="7"/>
        <end position="159"/>
    </location>
</feature>
<dbReference type="InterPro" id="IPR000182">
    <property type="entry name" value="GNAT_dom"/>
</dbReference>
<keyword evidence="3" id="KW-1185">Reference proteome</keyword>
<gene>
    <name evidence="2" type="ORF">HMPREF1983_00986</name>
</gene>
<accession>U2QMC0</accession>